<dbReference type="EMBL" id="NEVH01024950">
    <property type="protein sequence ID" value="PNF16383.1"/>
    <property type="molecule type" value="Genomic_DNA"/>
</dbReference>
<sequence length="801" mass="84776">MFQKTPLISRNMKVLSVIALGVFALSVIAFRNVATLPKLKSTAAAPFDWQQFLPQAQKRAAAYPGDDPSSAGDINSVYSAVPSKLATNPMSPFLSLKPFLPVKPTIVSPFVDPNIFIGKKAALLNNLFGSGIAPAPAGMPFFFPPWISGGVISPPGFFAEKKTLLGTAVDSDASSSSLDSKRALTEPEPEHEATVSAQPRLVIGPPSIWGPPAAVTPTVKPTIVPPGYWSPFADGSSAAGPVPPVVDPSVFLDKKTKFLSELFNSLSATPSTSEVSARAIATDESTTDPLQAVPPNFWLQFIPAFATPPPAPTVKPTIVPPGFWVPSVVTKPAGFFGPSVPVVDPAQFIDKKTAFLKTLFSTLNITVTPAPVTTPEPTLDPVIEYEQKVAEFLDKLFTAIINNDSAGATAKRDLAGADETAAKGEKNFLGKENEVYDSTRNAKSKTDAQATDETGDFTRRSVDTANDTSSVGAQQLPVDALLSAKDKVVDTIIAEMGGIKNNILATLAELITKQKEAAATPPPTPAPKKKPGPSFGPGGPFGFGGPFSPWAKVALTTTTPKPTPDPEPFQKKVEFLSQVFDTLTKLEKDVTEALSQAVSEAAAAATTTTTSIPTTPETKPIVPTSQVTNGTKLIDLIRSKLIELANSSAHSQTSEQGSLMQQVPKYARAIKPTLTEPVPTIVDPSFWIPDTAAGAVVGPDYYIGKTQSFLSKLFASKAAKTGDDDQASTDNKARSIKMAVHQGYQSLPPGSEELLQAGGGTTPQKHEGGGLKLQADIPNIKTSSNEWQSDSRHHHNHHNRD</sequence>
<dbReference type="OrthoDB" id="8197271at2759"/>
<protein>
    <submittedName>
        <fullName evidence="2">Uncharacterized protein</fullName>
    </submittedName>
</protein>
<evidence type="ECO:0000313" key="3">
    <source>
        <dbReference type="Proteomes" id="UP000235965"/>
    </source>
</evidence>
<feature type="compositionally biased region" description="Basic residues" evidence="1">
    <location>
        <begin position="792"/>
        <end position="801"/>
    </location>
</feature>
<dbReference type="STRING" id="105785.A0A2J7PJ94"/>
<gene>
    <name evidence="2" type="ORF">B7P43_G10494</name>
</gene>
<dbReference type="AlphaFoldDB" id="A0A2J7PJ94"/>
<feature type="compositionally biased region" description="Polar residues" evidence="1">
    <location>
        <begin position="438"/>
        <end position="452"/>
    </location>
</feature>
<comment type="caution">
    <text evidence="2">The sequence shown here is derived from an EMBL/GenBank/DDBJ whole genome shotgun (WGS) entry which is preliminary data.</text>
</comment>
<feature type="region of interest" description="Disordered" evidence="1">
    <location>
        <begin position="745"/>
        <end position="801"/>
    </location>
</feature>
<feature type="region of interest" description="Disordered" evidence="1">
    <location>
        <begin position="438"/>
        <end position="470"/>
    </location>
</feature>
<dbReference type="Proteomes" id="UP000235965">
    <property type="component" value="Unassembled WGS sequence"/>
</dbReference>
<feature type="region of interest" description="Disordered" evidence="1">
    <location>
        <begin position="515"/>
        <end position="542"/>
    </location>
</feature>
<keyword evidence="3" id="KW-1185">Reference proteome</keyword>
<name>A0A2J7PJ94_9NEOP</name>
<dbReference type="InParanoid" id="A0A2J7PJ94"/>
<evidence type="ECO:0000256" key="1">
    <source>
        <dbReference type="SAM" id="MobiDB-lite"/>
    </source>
</evidence>
<reference evidence="2 3" key="1">
    <citation type="submission" date="2017-12" db="EMBL/GenBank/DDBJ databases">
        <title>Hemimetabolous genomes reveal molecular basis of termite eusociality.</title>
        <authorList>
            <person name="Harrison M.C."/>
            <person name="Jongepier E."/>
            <person name="Robertson H.M."/>
            <person name="Arning N."/>
            <person name="Bitard-Feildel T."/>
            <person name="Chao H."/>
            <person name="Childers C.P."/>
            <person name="Dinh H."/>
            <person name="Doddapaneni H."/>
            <person name="Dugan S."/>
            <person name="Gowin J."/>
            <person name="Greiner C."/>
            <person name="Han Y."/>
            <person name="Hu H."/>
            <person name="Hughes D.S.T."/>
            <person name="Huylmans A.-K."/>
            <person name="Kemena C."/>
            <person name="Kremer L.P.M."/>
            <person name="Lee S.L."/>
            <person name="Lopez-Ezquerra A."/>
            <person name="Mallet L."/>
            <person name="Monroy-Kuhn J.M."/>
            <person name="Moser A."/>
            <person name="Murali S.C."/>
            <person name="Muzny D.M."/>
            <person name="Otani S."/>
            <person name="Piulachs M.-D."/>
            <person name="Poelchau M."/>
            <person name="Qu J."/>
            <person name="Schaub F."/>
            <person name="Wada-Katsumata A."/>
            <person name="Worley K.C."/>
            <person name="Xie Q."/>
            <person name="Ylla G."/>
            <person name="Poulsen M."/>
            <person name="Gibbs R.A."/>
            <person name="Schal C."/>
            <person name="Richards S."/>
            <person name="Belles X."/>
            <person name="Korb J."/>
            <person name="Bornberg-Bauer E."/>
        </authorList>
    </citation>
    <scope>NUCLEOTIDE SEQUENCE [LARGE SCALE GENOMIC DNA]</scope>
    <source>
        <tissue evidence="2">Whole body</tissue>
    </source>
</reference>
<organism evidence="2 3">
    <name type="scientific">Cryptotermes secundus</name>
    <dbReference type="NCBI Taxonomy" id="105785"/>
    <lineage>
        <taxon>Eukaryota</taxon>
        <taxon>Metazoa</taxon>
        <taxon>Ecdysozoa</taxon>
        <taxon>Arthropoda</taxon>
        <taxon>Hexapoda</taxon>
        <taxon>Insecta</taxon>
        <taxon>Pterygota</taxon>
        <taxon>Neoptera</taxon>
        <taxon>Polyneoptera</taxon>
        <taxon>Dictyoptera</taxon>
        <taxon>Blattodea</taxon>
        <taxon>Blattoidea</taxon>
        <taxon>Termitoidae</taxon>
        <taxon>Kalotermitidae</taxon>
        <taxon>Cryptotermitinae</taxon>
        <taxon>Cryptotermes</taxon>
    </lineage>
</organism>
<feature type="region of interest" description="Disordered" evidence="1">
    <location>
        <begin position="170"/>
        <end position="195"/>
    </location>
</feature>
<evidence type="ECO:0000313" key="2">
    <source>
        <dbReference type="EMBL" id="PNF16383.1"/>
    </source>
</evidence>
<feature type="compositionally biased region" description="Basic and acidic residues" evidence="1">
    <location>
        <begin position="179"/>
        <end position="193"/>
    </location>
</feature>
<proteinExistence type="predicted"/>
<accession>A0A2J7PJ94</accession>